<accession>K0RL20</accession>
<evidence type="ECO:0000256" key="1">
    <source>
        <dbReference type="SAM" id="MobiDB-lite"/>
    </source>
</evidence>
<evidence type="ECO:0000313" key="3">
    <source>
        <dbReference type="Proteomes" id="UP000266841"/>
    </source>
</evidence>
<feature type="compositionally biased region" description="Low complexity" evidence="1">
    <location>
        <begin position="78"/>
        <end position="87"/>
    </location>
</feature>
<name>K0RL20_THAOC</name>
<reference evidence="2 3" key="1">
    <citation type="journal article" date="2012" name="Genome Biol.">
        <title>Genome and low-iron response of an oceanic diatom adapted to chronic iron limitation.</title>
        <authorList>
            <person name="Lommer M."/>
            <person name="Specht M."/>
            <person name="Roy A.S."/>
            <person name="Kraemer L."/>
            <person name="Andreson R."/>
            <person name="Gutowska M.A."/>
            <person name="Wolf J."/>
            <person name="Bergner S.V."/>
            <person name="Schilhabel M.B."/>
            <person name="Klostermeier U.C."/>
            <person name="Beiko R.G."/>
            <person name="Rosenstiel P."/>
            <person name="Hippler M."/>
            <person name="Laroche J."/>
        </authorList>
    </citation>
    <scope>NUCLEOTIDE SEQUENCE [LARGE SCALE GENOMIC DNA]</scope>
    <source>
        <strain evidence="2 3">CCMP1005</strain>
    </source>
</reference>
<protein>
    <submittedName>
        <fullName evidence="2">Uncharacterized protein</fullName>
    </submittedName>
</protein>
<keyword evidence="3" id="KW-1185">Reference proteome</keyword>
<feature type="region of interest" description="Disordered" evidence="1">
    <location>
        <begin position="65"/>
        <end position="107"/>
    </location>
</feature>
<feature type="non-terminal residue" evidence="2">
    <location>
        <position position="115"/>
    </location>
</feature>
<dbReference type="AlphaFoldDB" id="K0RL20"/>
<dbReference type="Proteomes" id="UP000266841">
    <property type="component" value="Unassembled WGS sequence"/>
</dbReference>
<feature type="region of interest" description="Disordered" evidence="1">
    <location>
        <begin position="1"/>
        <end position="33"/>
    </location>
</feature>
<dbReference type="EMBL" id="AGNL01038778">
    <property type="protein sequence ID" value="EJK52984.1"/>
    <property type="molecule type" value="Genomic_DNA"/>
</dbReference>
<comment type="caution">
    <text evidence="2">The sequence shown here is derived from an EMBL/GenBank/DDBJ whole genome shotgun (WGS) entry which is preliminary data.</text>
</comment>
<sequence length="115" mass="12189">MRREKRGKARGGAEAGRDGGGAEGAPSDDEVDWSKWRYGRSDDYVVRSDEVSLIKELASRVLKRADEKACRDGGGDGTTAAATSAAPPSCPESDLVFPSLSGGAPVAPYRTFLER</sequence>
<evidence type="ECO:0000313" key="2">
    <source>
        <dbReference type="EMBL" id="EJK52984.1"/>
    </source>
</evidence>
<gene>
    <name evidence="2" type="ORF">THAOC_27662</name>
</gene>
<proteinExistence type="predicted"/>
<feature type="compositionally biased region" description="Basic and acidic residues" evidence="1">
    <location>
        <begin position="65"/>
        <end position="74"/>
    </location>
</feature>
<organism evidence="2 3">
    <name type="scientific">Thalassiosira oceanica</name>
    <name type="common">Marine diatom</name>
    <dbReference type="NCBI Taxonomy" id="159749"/>
    <lineage>
        <taxon>Eukaryota</taxon>
        <taxon>Sar</taxon>
        <taxon>Stramenopiles</taxon>
        <taxon>Ochrophyta</taxon>
        <taxon>Bacillariophyta</taxon>
        <taxon>Coscinodiscophyceae</taxon>
        <taxon>Thalassiosirophycidae</taxon>
        <taxon>Thalassiosirales</taxon>
        <taxon>Thalassiosiraceae</taxon>
        <taxon>Thalassiosira</taxon>
    </lineage>
</organism>